<dbReference type="AlphaFoldDB" id="A0A1E7EKP7"/>
<evidence type="ECO:0000256" key="4">
    <source>
        <dbReference type="ARBA" id="ARBA00022989"/>
    </source>
</evidence>
<dbReference type="EMBL" id="KV784408">
    <property type="protein sequence ID" value="OEU06482.1"/>
    <property type="molecule type" value="Genomic_DNA"/>
</dbReference>
<evidence type="ECO:0000256" key="5">
    <source>
        <dbReference type="ARBA" id="ARBA00023136"/>
    </source>
</evidence>
<dbReference type="PANTHER" id="PTHR11266">
    <property type="entry name" value="PEROXISOMAL MEMBRANE PROTEIN 2, PXMP2 MPV17"/>
    <property type="match status" value="1"/>
</dbReference>
<keyword evidence="9" id="KW-1185">Reference proteome</keyword>
<feature type="region of interest" description="Disordered" evidence="7">
    <location>
        <begin position="227"/>
        <end position="250"/>
    </location>
</feature>
<keyword evidence="5 6" id="KW-0472">Membrane</keyword>
<protein>
    <submittedName>
        <fullName evidence="8">Uncharacterized protein</fullName>
    </submittedName>
</protein>
<reference evidence="8 9" key="1">
    <citation type="submission" date="2016-09" db="EMBL/GenBank/DDBJ databases">
        <title>Extensive genetic diversity and differential bi-allelic expression allows diatom success in the polar Southern Ocean.</title>
        <authorList>
            <consortium name="DOE Joint Genome Institute"/>
            <person name="Mock T."/>
            <person name="Otillar R.P."/>
            <person name="Strauss J."/>
            <person name="Dupont C."/>
            <person name="Frickenhaus S."/>
            <person name="Maumus F."/>
            <person name="Mcmullan M."/>
            <person name="Sanges R."/>
            <person name="Schmutz J."/>
            <person name="Toseland A."/>
            <person name="Valas R."/>
            <person name="Veluchamy A."/>
            <person name="Ward B.J."/>
            <person name="Allen A."/>
            <person name="Barry K."/>
            <person name="Falciatore A."/>
            <person name="Ferrante M."/>
            <person name="Fortunato A.E."/>
            <person name="Gloeckner G."/>
            <person name="Gruber A."/>
            <person name="Hipkin R."/>
            <person name="Janech M."/>
            <person name="Kroth P."/>
            <person name="Leese F."/>
            <person name="Lindquist E."/>
            <person name="Lyon B.R."/>
            <person name="Martin J."/>
            <person name="Mayer C."/>
            <person name="Parker M."/>
            <person name="Quesneville H."/>
            <person name="Raymond J."/>
            <person name="Uhlig C."/>
            <person name="Valentin K.U."/>
            <person name="Worden A.Z."/>
            <person name="Armbrust E.V."/>
            <person name="Bowler C."/>
            <person name="Green B."/>
            <person name="Moulton V."/>
            <person name="Van Oosterhout C."/>
            <person name="Grigoriev I."/>
        </authorList>
    </citation>
    <scope>NUCLEOTIDE SEQUENCE [LARGE SCALE GENOMIC DNA]</scope>
    <source>
        <strain evidence="8 9">CCMP1102</strain>
    </source>
</reference>
<dbReference type="PANTHER" id="PTHR11266:SF121">
    <property type="entry name" value="OS09G0315000 PROTEIN"/>
    <property type="match status" value="1"/>
</dbReference>
<name>A0A1E7EKP7_9STRA</name>
<dbReference type="GO" id="GO:0005737">
    <property type="term" value="C:cytoplasm"/>
    <property type="evidence" value="ECO:0007669"/>
    <property type="project" value="TreeGrafter"/>
</dbReference>
<dbReference type="KEGG" id="fcy:FRACYDRAFT_200762"/>
<feature type="compositionally biased region" description="Polar residues" evidence="7">
    <location>
        <begin position="231"/>
        <end position="244"/>
    </location>
</feature>
<keyword evidence="4 6" id="KW-1133">Transmembrane helix</keyword>
<accession>A0A1E7EKP7</accession>
<evidence type="ECO:0000256" key="7">
    <source>
        <dbReference type="SAM" id="MobiDB-lite"/>
    </source>
</evidence>
<comment type="caution">
    <text evidence="6">Lacks conserved residue(s) required for the propagation of feature annotation.</text>
</comment>
<dbReference type="Pfam" id="PF04117">
    <property type="entry name" value="Mpv17_PMP22"/>
    <property type="match status" value="1"/>
</dbReference>
<evidence type="ECO:0000256" key="1">
    <source>
        <dbReference type="ARBA" id="ARBA00004141"/>
    </source>
</evidence>
<comment type="subcellular location">
    <subcellularLocation>
        <location evidence="1">Membrane</location>
        <topology evidence="1">Multi-pass membrane protein</topology>
    </subcellularLocation>
</comment>
<dbReference type="GO" id="GO:0016020">
    <property type="term" value="C:membrane"/>
    <property type="evidence" value="ECO:0007669"/>
    <property type="project" value="UniProtKB-SubCell"/>
</dbReference>
<gene>
    <name evidence="8" type="ORF">FRACYDRAFT_200762</name>
</gene>
<dbReference type="OrthoDB" id="430207at2759"/>
<keyword evidence="3 6" id="KW-0812">Transmembrane</keyword>
<sequence>MNFNAILNTAIIVAIAFGALNHITAIDTSIMRGWSLEETAIRIPHDIWNSYSSVLSTHPIQTKAVTSATVYTIGDLIAQRTEGSSISEIDLLRTLRSLLAGLIGHGPLSHIWYNVSDELFTNVLHLPTNIWGTGVKIVIDQTTWGPIWNNTYILLLGIMKFQKPKDIGAEMKRTTIPLLKSGLKLWPLAHCVTYGLIPKENRLLWVDLVEIIWVTILASTAAAGPDGTVEGTVTNNDGDGSSGNEKIMSA</sequence>
<evidence type="ECO:0000256" key="6">
    <source>
        <dbReference type="RuleBase" id="RU363053"/>
    </source>
</evidence>
<evidence type="ECO:0000313" key="8">
    <source>
        <dbReference type="EMBL" id="OEU06482.1"/>
    </source>
</evidence>
<comment type="similarity">
    <text evidence="2 6">Belongs to the peroxisomal membrane protein PXMP2/4 family.</text>
</comment>
<evidence type="ECO:0000256" key="2">
    <source>
        <dbReference type="ARBA" id="ARBA00006824"/>
    </source>
</evidence>
<proteinExistence type="inferred from homology"/>
<dbReference type="InParanoid" id="A0A1E7EKP7"/>
<evidence type="ECO:0000256" key="3">
    <source>
        <dbReference type="ARBA" id="ARBA00022692"/>
    </source>
</evidence>
<evidence type="ECO:0000313" key="9">
    <source>
        <dbReference type="Proteomes" id="UP000095751"/>
    </source>
</evidence>
<dbReference type="Proteomes" id="UP000095751">
    <property type="component" value="Unassembled WGS sequence"/>
</dbReference>
<feature type="transmembrane region" description="Helical" evidence="6">
    <location>
        <begin position="6"/>
        <end position="26"/>
    </location>
</feature>
<dbReference type="InterPro" id="IPR007248">
    <property type="entry name" value="Mpv17_PMP22"/>
</dbReference>
<organism evidence="8 9">
    <name type="scientific">Fragilariopsis cylindrus CCMP1102</name>
    <dbReference type="NCBI Taxonomy" id="635003"/>
    <lineage>
        <taxon>Eukaryota</taxon>
        <taxon>Sar</taxon>
        <taxon>Stramenopiles</taxon>
        <taxon>Ochrophyta</taxon>
        <taxon>Bacillariophyta</taxon>
        <taxon>Bacillariophyceae</taxon>
        <taxon>Bacillariophycidae</taxon>
        <taxon>Bacillariales</taxon>
        <taxon>Bacillariaceae</taxon>
        <taxon>Fragilariopsis</taxon>
    </lineage>
</organism>